<organism evidence="1 2">
    <name type="scientific">Seinonella peptonophila</name>
    <dbReference type="NCBI Taxonomy" id="112248"/>
    <lineage>
        <taxon>Bacteria</taxon>
        <taxon>Bacillati</taxon>
        <taxon>Bacillota</taxon>
        <taxon>Bacilli</taxon>
        <taxon>Bacillales</taxon>
        <taxon>Thermoactinomycetaceae</taxon>
        <taxon>Seinonella</taxon>
    </lineage>
</organism>
<dbReference type="Proteomes" id="UP000184476">
    <property type="component" value="Unassembled WGS sequence"/>
</dbReference>
<accession>A0A1M5AIH5</accession>
<protein>
    <submittedName>
        <fullName evidence="1">Uncharacterized conserved protein, AIM24 family</fullName>
    </submittedName>
</protein>
<keyword evidence="2" id="KW-1185">Reference proteome</keyword>
<dbReference type="PANTHER" id="PTHR38074">
    <property type="entry name" value="ALTERED INHERITANCE OF MITOCHONDRIA PROTEIN 24, MITOCHONDRIAL"/>
    <property type="match status" value="1"/>
</dbReference>
<dbReference type="Gene3D" id="3.60.160.10">
    <property type="entry name" value="Mitochondrial biogenesis AIM24"/>
    <property type="match status" value="1"/>
</dbReference>
<evidence type="ECO:0000313" key="2">
    <source>
        <dbReference type="Proteomes" id="UP000184476"/>
    </source>
</evidence>
<dbReference type="STRING" id="112248.SAMN05444392_11428"/>
<name>A0A1M5AIH5_9BACL</name>
<dbReference type="InterPro" id="IPR036983">
    <property type="entry name" value="AIM24_sf"/>
</dbReference>
<dbReference type="SUPFAM" id="SSF51219">
    <property type="entry name" value="TRAP-like"/>
    <property type="match status" value="1"/>
</dbReference>
<reference evidence="1 2" key="1">
    <citation type="submission" date="2016-11" db="EMBL/GenBank/DDBJ databases">
        <authorList>
            <person name="Jaros S."/>
            <person name="Januszkiewicz K."/>
            <person name="Wedrychowicz H."/>
        </authorList>
    </citation>
    <scope>NUCLEOTIDE SEQUENCE [LARGE SCALE GENOMIC DNA]</scope>
    <source>
        <strain evidence="1 2">DSM 44666</strain>
    </source>
</reference>
<dbReference type="InterPro" id="IPR016031">
    <property type="entry name" value="Trp_RNA-bd_attenuator-like_dom"/>
</dbReference>
<sequence length="237" mass="27108">MGNLFEIIDSYDCENAKFEILQYRENQCMPISTDGARLKQVRVILDNGTVVTETGALQQIQGHISSDSHQKQKNLFHKLTLSRRTKTNDIKPAYQGRGELYLEPDFCHYFLHKLDNEEIIVDHGMFYCCESTIRVSPIKPKKVDNQTYITQTKLSGTGICVLRSPIPESQILKFELYNERLQIEPGGVILRSASLQSPMQNLRNLFQSFTGRTEALETFTGTGQIWVAPTLFLNRIM</sequence>
<dbReference type="EMBL" id="FQVL01000014">
    <property type="protein sequence ID" value="SHF30120.1"/>
    <property type="molecule type" value="Genomic_DNA"/>
</dbReference>
<dbReference type="OrthoDB" id="9779518at2"/>
<evidence type="ECO:0000313" key="1">
    <source>
        <dbReference type="EMBL" id="SHF30120.1"/>
    </source>
</evidence>
<dbReference type="InterPro" id="IPR002838">
    <property type="entry name" value="AIM24"/>
</dbReference>
<dbReference type="AlphaFoldDB" id="A0A1M5AIH5"/>
<gene>
    <name evidence="1" type="ORF">SAMN05444392_11428</name>
</gene>
<dbReference type="Pfam" id="PF01987">
    <property type="entry name" value="AIM24"/>
    <property type="match status" value="1"/>
</dbReference>
<proteinExistence type="predicted"/>
<dbReference type="PANTHER" id="PTHR38074:SF1">
    <property type="entry name" value="ALTERED INHERITANCE OF MITOCHONDRIA PROTEIN 24, MITOCHONDRIAL"/>
    <property type="match status" value="1"/>
</dbReference>